<proteinExistence type="predicted"/>
<evidence type="ECO:0000313" key="3">
    <source>
        <dbReference type="Proteomes" id="UP000838763"/>
    </source>
</evidence>
<reference evidence="2" key="1">
    <citation type="submission" date="2022-11" db="EMBL/GenBank/DDBJ databases">
        <authorList>
            <person name="Scott C."/>
            <person name="Bruce N."/>
        </authorList>
    </citation>
    <scope>NUCLEOTIDE SEQUENCE</scope>
</reference>
<protein>
    <submittedName>
        <fullName evidence="2">Uncharacterized protein</fullName>
    </submittedName>
</protein>
<dbReference type="Proteomes" id="UP000838763">
    <property type="component" value="Unassembled WGS sequence"/>
</dbReference>
<comment type="caution">
    <text evidence="2">The sequence shown here is derived from an EMBL/GenBank/DDBJ whole genome shotgun (WGS) entry which is preliminary data.</text>
</comment>
<gene>
    <name evidence="2" type="ORF">PPNO1_LOCUS5203</name>
</gene>
<feature type="region of interest" description="Disordered" evidence="1">
    <location>
        <begin position="497"/>
        <end position="531"/>
    </location>
</feature>
<dbReference type="EMBL" id="CALLCH030000012">
    <property type="protein sequence ID" value="CAI4215492.1"/>
    <property type="molecule type" value="Genomic_DNA"/>
</dbReference>
<dbReference type="AlphaFoldDB" id="A0A9P1H2I0"/>
<organism evidence="2 3">
    <name type="scientific">Parascedosporium putredinis</name>
    <dbReference type="NCBI Taxonomy" id="1442378"/>
    <lineage>
        <taxon>Eukaryota</taxon>
        <taxon>Fungi</taxon>
        <taxon>Dikarya</taxon>
        <taxon>Ascomycota</taxon>
        <taxon>Pezizomycotina</taxon>
        <taxon>Sordariomycetes</taxon>
        <taxon>Hypocreomycetidae</taxon>
        <taxon>Microascales</taxon>
        <taxon>Microascaceae</taxon>
        <taxon>Parascedosporium</taxon>
    </lineage>
</organism>
<evidence type="ECO:0000256" key="1">
    <source>
        <dbReference type="SAM" id="MobiDB-lite"/>
    </source>
</evidence>
<dbReference type="OrthoDB" id="5243963at2759"/>
<accession>A0A9P1H2I0</accession>
<keyword evidence="3" id="KW-1185">Reference proteome</keyword>
<feature type="region of interest" description="Disordered" evidence="1">
    <location>
        <begin position="419"/>
        <end position="448"/>
    </location>
</feature>
<sequence length="605" mass="67516">MDHIKGHAHNCHVNAPDGTDKAYRFTPTEGWDRYSRRMNENLHVCRKCKVAPPVLRRRVAEREDEEIYRHALGSSPNLYCGGAAIFCRAEVEKLYWLGVRNEIENIIETLKRWREVDGSAPSSVTTSTARCLNGYEGFLENVSQWSRESAEMYRKGVDEVDQLIDARDQYPLNLNSYDRSTASVLTQRKSKLMAFKMGKEIRENLKPVLVWGSQQDAWLLLNASGLLDIDKLIEHRTPTRSTTKGPCIPQLALAKFDRVGMPQFKVQRCLQPGCDAPIVASYFTYTGPDKPSLVCETCYRLHHHGSEGYTKTYKHVLCNDVITAEAAKRICRCADVKKFDRLGKGVALYPHDKTLNESEARAKYDGLLSVSSGSIVSGASASRLADVVSKMTKSSPAANSDEKGRASLAKKSKRLSLFSRKAPAAESDDALVTEDKTPKEPRVITDPASDPYIPPFFQRFADPNGLGRTQMSLRLGPVVFEIGASNTRGGALVSLRQPPVFRDDGPPHNPSETQPSLAVDGKDKSVWQQKRSVGPRKRYKAILKQVVGSCFNECPKEGPEYEISNKIEFAAVPWGPPERALIKKQRSTASWKCSKTSSKVDWMST</sequence>
<evidence type="ECO:0000313" key="2">
    <source>
        <dbReference type="EMBL" id="CAI4215492.1"/>
    </source>
</evidence>
<feature type="compositionally biased region" description="Basic and acidic residues" evidence="1">
    <location>
        <begin position="433"/>
        <end position="443"/>
    </location>
</feature>
<name>A0A9P1H2I0_9PEZI</name>